<accession>A0ABY6PRA9</accession>
<reference evidence="3" key="1">
    <citation type="journal article" date="2022" name="Front. Microbiol.">
        <title>Mirubactin C rescues the lethal effect of cell wall biosynthesis mutations in Bacillus subtilis.</title>
        <authorList>
            <person name="Kepplinger B."/>
            <person name="Wen X."/>
            <person name="Tyler A.R."/>
            <person name="Kim B.Y."/>
            <person name="Brown J."/>
            <person name="Banks P."/>
            <person name="Dashti Y."/>
            <person name="Mackenzie E.S."/>
            <person name="Wills C."/>
            <person name="Kawai Y."/>
            <person name="Waldron K.J."/>
            <person name="Allenby N.E.E."/>
            <person name="Wu L.J."/>
            <person name="Hall M.J."/>
            <person name="Errington J."/>
        </authorList>
    </citation>
    <scope>NUCLEOTIDE SEQUENCE</scope>
    <source>
        <strain evidence="3">MDA8-470</strain>
    </source>
</reference>
<evidence type="ECO:0000259" key="2">
    <source>
        <dbReference type="Pfam" id="PF14219"/>
    </source>
</evidence>
<dbReference type="Proteomes" id="UP001164963">
    <property type="component" value="Chromosome"/>
</dbReference>
<name>A0ABY6PRA9_9ACTN</name>
<keyword evidence="1" id="KW-1133">Transmembrane helix</keyword>
<evidence type="ECO:0000313" key="4">
    <source>
        <dbReference type="Proteomes" id="UP001164963"/>
    </source>
</evidence>
<feature type="transmembrane region" description="Helical" evidence="1">
    <location>
        <begin position="232"/>
        <end position="251"/>
    </location>
</feature>
<keyword evidence="1" id="KW-0812">Transmembrane</keyword>
<feature type="transmembrane region" description="Helical" evidence="1">
    <location>
        <begin position="152"/>
        <end position="169"/>
    </location>
</feature>
<dbReference type="EMBL" id="CP098740">
    <property type="protein sequence ID" value="UZK54753.1"/>
    <property type="molecule type" value="Genomic_DNA"/>
</dbReference>
<feature type="domain" description="DUF4328" evidence="2">
    <location>
        <begin position="98"/>
        <end position="256"/>
    </location>
</feature>
<dbReference type="RefSeq" id="WP_265541928.1">
    <property type="nucleotide sequence ID" value="NZ_CP098740.1"/>
</dbReference>
<gene>
    <name evidence="3" type="ORF">NEH16_11945</name>
</gene>
<dbReference type="InterPro" id="IPR025565">
    <property type="entry name" value="DUF4328"/>
</dbReference>
<protein>
    <submittedName>
        <fullName evidence="3">DUF4328 domain-containing protein</fullName>
    </submittedName>
</protein>
<evidence type="ECO:0000313" key="3">
    <source>
        <dbReference type="EMBL" id="UZK54753.1"/>
    </source>
</evidence>
<sequence length="277" mass="28936">MLCSLCGTRPADSADPADTRCAVCAGAADADRGRAWAGSHGVTPNGPRLDQLRSPVGLAKAVCVLLGAVAVADVLSIAAGIHSRMLLAGGLDGGFLSVDEDELTLADNLTGAAASFQAFALLATGIVFLVWFRRVRRNAEVFDPSAHSMRPGWAIGSWFVPIGNLWLPFRVARGAWAASAPADGDGRRSAAPRGLLNAWWAALIVDQLVSRGAGRYYADAKTGNGMVRGLDMLAVGDALDIVAAVLAILFVRRLTAMQSHRANLGPIPAVPRPLQAH</sequence>
<organism evidence="3 4">
    <name type="scientific">Streptomyces drozdowiczii</name>
    <dbReference type="NCBI Taxonomy" id="202862"/>
    <lineage>
        <taxon>Bacteria</taxon>
        <taxon>Bacillati</taxon>
        <taxon>Actinomycetota</taxon>
        <taxon>Actinomycetes</taxon>
        <taxon>Kitasatosporales</taxon>
        <taxon>Streptomycetaceae</taxon>
        <taxon>Streptomyces</taxon>
    </lineage>
</organism>
<evidence type="ECO:0000256" key="1">
    <source>
        <dbReference type="SAM" id="Phobius"/>
    </source>
</evidence>
<keyword evidence="4" id="KW-1185">Reference proteome</keyword>
<keyword evidence="1" id="KW-0472">Membrane</keyword>
<feature type="transmembrane region" description="Helical" evidence="1">
    <location>
        <begin position="112"/>
        <end position="132"/>
    </location>
</feature>
<proteinExistence type="predicted"/>
<dbReference type="Pfam" id="PF14219">
    <property type="entry name" value="DUF4328"/>
    <property type="match status" value="1"/>
</dbReference>
<feature type="transmembrane region" description="Helical" evidence="1">
    <location>
        <begin position="58"/>
        <end position="81"/>
    </location>
</feature>